<accession>A0A4R1GEM0</accession>
<dbReference type="Pfam" id="PF05534">
    <property type="entry name" value="HicB"/>
    <property type="match status" value="1"/>
</dbReference>
<dbReference type="Gene3D" id="3.30.160.250">
    <property type="match status" value="1"/>
</dbReference>
<name>A0A4R1GEM0_9BACT</name>
<dbReference type="PANTHER" id="PTHR34504:SF2">
    <property type="entry name" value="UPF0150 PROTEIN SSL0259"/>
    <property type="match status" value="1"/>
</dbReference>
<proteinExistence type="predicted"/>
<evidence type="ECO:0000313" key="1">
    <source>
        <dbReference type="EMBL" id="TCK05261.1"/>
    </source>
</evidence>
<dbReference type="Gene3D" id="1.10.1220.10">
    <property type="entry name" value="Met repressor-like"/>
    <property type="match status" value="1"/>
</dbReference>
<dbReference type="EMBL" id="SMFV01000002">
    <property type="protein sequence ID" value="TCK05261.1"/>
    <property type="molecule type" value="Genomic_DNA"/>
</dbReference>
<dbReference type="AlphaFoldDB" id="A0A4R1GEM0"/>
<gene>
    <name evidence="1" type="ORF">CLV27_0687</name>
</gene>
<organism evidence="1 2">
    <name type="scientific">Phorcysia thermohydrogeniphila</name>
    <dbReference type="NCBI Taxonomy" id="936138"/>
    <lineage>
        <taxon>Bacteria</taxon>
        <taxon>Pseudomonadati</taxon>
        <taxon>Aquificota</taxon>
        <taxon>Aquificia</taxon>
        <taxon>Desulfurobacteriales</taxon>
        <taxon>Desulfurobacteriaceae</taxon>
        <taxon>Phorcysia</taxon>
    </lineage>
</organism>
<dbReference type="InterPro" id="IPR035069">
    <property type="entry name" value="TTHA1013/TTHA0281-like"/>
</dbReference>
<dbReference type="SUPFAM" id="SSF143100">
    <property type="entry name" value="TTHA1013/TTHA0281-like"/>
    <property type="match status" value="1"/>
</dbReference>
<reference evidence="1 2" key="1">
    <citation type="submission" date="2019-03" db="EMBL/GenBank/DDBJ databases">
        <title>Genomic Encyclopedia of Archaeal and Bacterial Type Strains, Phase II (KMG-II): from individual species to whole genera.</title>
        <authorList>
            <person name="Goeker M."/>
        </authorList>
    </citation>
    <scope>NUCLEOTIDE SEQUENCE [LARGE SCALE GENOMIC DNA]</scope>
    <source>
        <strain evidence="1 2">DSM 24425</strain>
    </source>
</reference>
<dbReference type="OrthoDB" id="5419659at2"/>
<dbReference type="InterPro" id="IPR010985">
    <property type="entry name" value="Ribbon_hlx_hlx"/>
</dbReference>
<keyword evidence="2" id="KW-1185">Reference proteome</keyword>
<sequence length="145" mass="16591">MKKNVSKELEYYMKLPYTVEIVPYKDGGFFAKIKELEGCMTEADTLEEVLKLLEDAKRAWIETALEEGLDIPLPESMREEKEYSGRILLRLPKSLHRKLAEAAKEEGVSLNTYIINLLSARSAEKELLKLLTKQTKQNFSQPVGV</sequence>
<dbReference type="GO" id="GO:0006355">
    <property type="term" value="P:regulation of DNA-templated transcription"/>
    <property type="evidence" value="ECO:0007669"/>
    <property type="project" value="InterPro"/>
</dbReference>
<dbReference type="RefSeq" id="WP_132525827.1">
    <property type="nucleotide sequence ID" value="NZ_SMFV01000002.1"/>
</dbReference>
<protein>
    <submittedName>
        <fullName evidence="1">Putative RNase H-like HicB family nuclease</fullName>
    </submittedName>
</protein>
<dbReference type="PANTHER" id="PTHR34504">
    <property type="entry name" value="ANTITOXIN HICB"/>
    <property type="match status" value="1"/>
</dbReference>
<dbReference type="Proteomes" id="UP000295777">
    <property type="component" value="Unassembled WGS sequence"/>
</dbReference>
<dbReference type="InterPro" id="IPR008651">
    <property type="entry name" value="Uncharacterised_HicB"/>
</dbReference>
<dbReference type="InterPro" id="IPR013321">
    <property type="entry name" value="Arc_rbn_hlx_hlx"/>
</dbReference>
<comment type="caution">
    <text evidence="1">The sequence shown here is derived from an EMBL/GenBank/DDBJ whole genome shotgun (WGS) entry which is preliminary data.</text>
</comment>
<evidence type="ECO:0000313" key="2">
    <source>
        <dbReference type="Proteomes" id="UP000295777"/>
    </source>
</evidence>
<dbReference type="InterPro" id="IPR051404">
    <property type="entry name" value="TA_system_antitoxin"/>
</dbReference>
<dbReference type="SUPFAM" id="SSF47598">
    <property type="entry name" value="Ribbon-helix-helix"/>
    <property type="match status" value="1"/>
</dbReference>